<feature type="transmembrane region" description="Helical" evidence="1">
    <location>
        <begin position="102"/>
        <end position="131"/>
    </location>
</feature>
<sequence length="414" mass="45629">MTPTEDRLLPIDALRGFAVLGIVLLNIIGFAMPEAAYINPAAWGGTGPADIGAWFLAFVLFDGKMRGLFSLLFGASMLLIIERAELAGRDGRRVHIIRAAWLFLFGMLHFVLLWWGDILMAYALVSLIAWLFVGKEPAALLKWAFGAFLLHFLFVGGVMASAYAYRHAISLPSATPDMIEGYRAMVDSFGAPGNPEIAREVALYRSGFGAIVTASLAALPGQFGTLVYFLLDTLGFMLLGMAMLKGGFLTGRWPIDQYRAVARRCFLVGLPPATGLAIWVVASGYDPLVAFGTAFAWSFPFRIPLTVGYAALFMALILAAPRHPLVRRIAAAGRMAFTNYLGTSLVMCAVFYGWGLGLYGHVGRAQAYLFVLVMWALMLLWSEPWLMRFRYGPLEWVWRSLARGSLQPMRLNRT</sequence>
<evidence type="ECO:0000313" key="3">
    <source>
        <dbReference type="EMBL" id="RVT43512.1"/>
    </source>
</evidence>
<feature type="transmembrane region" description="Helical" evidence="1">
    <location>
        <begin position="226"/>
        <end position="244"/>
    </location>
</feature>
<dbReference type="PANTHER" id="PTHR30590:SF2">
    <property type="entry name" value="INNER MEMBRANE PROTEIN"/>
    <property type="match status" value="1"/>
</dbReference>
<feature type="transmembrane region" description="Helical" evidence="1">
    <location>
        <begin position="143"/>
        <end position="165"/>
    </location>
</feature>
<dbReference type="EMBL" id="RZUL01000001">
    <property type="protein sequence ID" value="RVT43512.1"/>
    <property type="molecule type" value="Genomic_DNA"/>
</dbReference>
<keyword evidence="1" id="KW-0472">Membrane</keyword>
<feature type="transmembrane region" description="Helical" evidence="1">
    <location>
        <begin position="265"/>
        <end position="285"/>
    </location>
</feature>
<dbReference type="InterPro" id="IPR052529">
    <property type="entry name" value="Bact_Transport_Assoc"/>
</dbReference>
<dbReference type="PANTHER" id="PTHR30590">
    <property type="entry name" value="INNER MEMBRANE PROTEIN"/>
    <property type="match status" value="1"/>
</dbReference>
<dbReference type="Pfam" id="PF04235">
    <property type="entry name" value="DUF418"/>
    <property type="match status" value="1"/>
</dbReference>
<dbReference type="InterPro" id="IPR007349">
    <property type="entry name" value="DUF418"/>
</dbReference>
<dbReference type="RefSeq" id="WP_127689051.1">
    <property type="nucleotide sequence ID" value="NZ_RZUL01000001.1"/>
</dbReference>
<dbReference type="OrthoDB" id="9807744at2"/>
<evidence type="ECO:0000256" key="1">
    <source>
        <dbReference type="SAM" id="Phobius"/>
    </source>
</evidence>
<dbReference type="Proteomes" id="UP000282977">
    <property type="component" value="Unassembled WGS sequence"/>
</dbReference>
<protein>
    <submittedName>
        <fullName evidence="3">DUF418 domain-containing protein</fullName>
    </submittedName>
</protein>
<feature type="transmembrane region" description="Helical" evidence="1">
    <location>
        <begin position="12"/>
        <end position="32"/>
    </location>
</feature>
<dbReference type="AlphaFoldDB" id="A0A437JD14"/>
<evidence type="ECO:0000259" key="2">
    <source>
        <dbReference type="Pfam" id="PF04235"/>
    </source>
</evidence>
<feature type="transmembrane region" description="Helical" evidence="1">
    <location>
        <begin position="340"/>
        <end position="359"/>
    </location>
</feature>
<feature type="transmembrane region" description="Helical" evidence="1">
    <location>
        <begin position="365"/>
        <end position="381"/>
    </location>
</feature>
<name>A0A437JD14_9SPHN</name>
<proteinExistence type="predicted"/>
<accession>A0A437JD14</accession>
<keyword evidence="1" id="KW-1133">Transmembrane helix</keyword>
<organism evidence="3 4">
    <name type="scientific">Sphingobium algorifonticola</name>
    <dbReference type="NCBI Taxonomy" id="2008318"/>
    <lineage>
        <taxon>Bacteria</taxon>
        <taxon>Pseudomonadati</taxon>
        <taxon>Pseudomonadota</taxon>
        <taxon>Alphaproteobacteria</taxon>
        <taxon>Sphingomonadales</taxon>
        <taxon>Sphingomonadaceae</taxon>
        <taxon>Sphingobium</taxon>
    </lineage>
</organism>
<keyword evidence="4" id="KW-1185">Reference proteome</keyword>
<keyword evidence="1" id="KW-0812">Transmembrane</keyword>
<comment type="caution">
    <text evidence="3">The sequence shown here is derived from an EMBL/GenBank/DDBJ whole genome shotgun (WGS) entry which is preliminary data.</text>
</comment>
<evidence type="ECO:0000313" key="4">
    <source>
        <dbReference type="Proteomes" id="UP000282977"/>
    </source>
</evidence>
<feature type="transmembrane region" description="Helical" evidence="1">
    <location>
        <begin position="202"/>
        <end position="220"/>
    </location>
</feature>
<feature type="domain" description="DUF418" evidence="2">
    <location>
        <begin position="245"/>
        <end position="404"/>
    </location>
</feature>
<reference evidence="3 4" key="1">
    <citation type="submission" date="2019-01" db="EMBL/GenBank/DDBJ databases">
        <authorList>
            <person name="Chen W.-M."/>
        </authorList>
    </citation>
    <scope>NUCLEOTIDE SEQUENCE [LARGE SCALE GENOMIC DNA]</scope>
    <source>
        <strain evidence="3 4">TLA-22</strain>
    </source>
</reference>
<gene>
    <name evidence="3" type="ORF">ENE74_02500</name>
</gene>
<feature type="transmembrane region" description="Helical" evidence="1">
    <location>
        <begin position="297"/>
        <end position="319"/>
    </location>
</feature>